<dbReference type="Proteomes" id="UP000326565">
    <property type="component" value="Unassembled WGS sequence"/>
</dbReference>
<gene>
    <name evidence="3" type="ORF">BDV29DRAFT_185425</name>
</gene>
<sequence length="276" mass="28522">MASVPGFLAGKVSIITGASSGLGRAIALAFSKHGATVICADRDASSPKSRSAGEESTDKLIASRGGKSLFVATDVTKAASVQQLVRAAADTFGRVDVMVNNAGIAPEASAPCPVNETSEEVFDSTWQVNVRGVFLGCKYAGAQMLKQPRLPGYHSAGSIINLASVAGIVGLSGTPAYAASKGAVVALTRTVAMDYAPHGIHCNAILPGFTRTPMIASMSEDSEMEKTLIDCHPLQRIGEPEEIADAAVFLASHYSRGVTGVNLPVDGGLHAQLRLK</sequence>
<protein>
    <submittedName>
        <fullName evidence="3">NAD(P)-binding protein</fullName>
    </submittedName>
</protein>
<dbReference type="AlphaFoldDB" id="A0A5N5WHI5"/>
<dbReference type="OrthoDB" id="47007at2759"/>
<evidence type="ECO:0000256" key="1">
    <source>
        <dbReference type="ARBA" id="ARBA00006484"/>
    </source>
</evidence>
<dbReference type="GO" id="GO:0044550">
    <property type="term" value="P:secondary metabolite biosynthetic process"/>
    <property type="evidence" value="ECO:0007669"/>
    <property type="project" value="UniProtKB-ARBA"/>
</dbReference>
<evidence type="ECO:0000256" key="2">
    <source>
        <dbReference type="ARBA" id="ARBA00022857"/>
    </source>
</evidence>
<dbReference type="GO" id="GO:0016616">
    <property type="term" value="F:oxidoreductase activity, acting on the CH-OH group of donors, NAD or NADP as acceptor"/>
    <property type="evidence" value="ECO:0007669"/>
    <property type="project" value="TreeGrafter"/>
</dbReference>
<name>A0A5N5WHI5_9EURO</name>
<evidence type="ECO:0000313" key="4">
    <source>
        <dbReference type="Proteomes" id="UP000326565"/>
    </source>
</evidence>
<dbReference type="PRINTS" id="PR00080">
    <property type="entry name" value="SDRFAMILY"/>
</dbReference>
<dbReference type="InterPro" id="IPR020904">
    <property type="entry name" value="Sc_DH/Rdtase_CS"/>
</dbReference>
<dbReference type="PANTHER" id="PTHR42760:SF124">
    <property type="entry name" value="SHORT-CHAIN DEHYDROGENASE_REDUCTASE"/>
    <property type="match status" value="1"/>
</dbReference>
<proteinExistence type="inferred from homology"/>
<dbReference type="Gene3D" id="3.40.50.720">
    <property type="entry name" value="NAD(P)-binding Rossmann-like Domain"/>
    <property type="match status" value="1"/>
</dbReference>
<dbReference type="Pfam" id="PF13561">
    <property type="entry name" value="adh_short_C2"/>
    <property type="match status" value="1"/>
</dbReference>
<dbReference type="SUPFAM" id="SSF51735">
    <property type="entry name" value="NAD(P)-binding Rossmann-fold domains"/>
    <property type="match status" value="1"/>
</dbReference>
<evidence type="ECO:0000313" key="3">
    <source>
        <dbReference type="EMBL" id="KAB8067908.1"/>
    </source>
</evidence>
<organism evidence="3 4">
    <name type="scientific">Aspergillus leporis</name>
    <dbReference type="NCBI Taxonomy" id="41062"/>
    <lineage>
        <taxon>Eukaryota</taxon>
        <taxon>Fungi</taxon>
        <taxon>Dikarya</taxon>
        <taxon>Ascomycota</taxon>
        <taxon>Pezizomycotina</taxon>
        <taxon>Eurotiomycetes</taxon>
        <taxon>Eurotiomycetidae</taxon>
        <taxon>Eurotiales</taxon>
        <taxon>Aspergillaceae</taxon>
        <taxon>Aspergillus</taxon>
        <taxon>Aspergillus subgen. Circumdati</taxon>
    </lineage>
</organism>
<comment type="similarity">
    <text evidence="1">Belongs to the short-chain dehydrogenases/reductases (SDR) family.</text>
</comment>
<dbReference type="PRINTS" id="PR00081">
    <property type="entry name" value="GDHRDH"/>
</dbReference>
<dbReference type="NCBIfam" id="NF005559">
    <property type="entry name" value="PRK07231.1"/>
    <property type="match status" value="1"/>
</dbReference>
<dbReference type="InterPro" id="IPR036291">
    <property type="entry name" value="NAD(P)-bd_dom_sf"/>
</dbReference>
<reference evidence="3 4" key="1">
    <citation type="submission" date="2019-04" db="EMBL/GenBank/DDBJ databases">
        <title>Friends and foes A comparative genomics study of 23 Aspergillus species from section Flavi.</title>
        <authorList>
            <consortium name="DOE Joint Genome Institute"/>
            <person name="Kjaerbolling I."/>
            <person name="Vesth T."/>
            <person name="Frisvad J.C."/>
            <person name="Nybo J.L."/>
            <person name="Theobald S."/>
            <person name="Kildgaard S."/>
            <person name="Isbrandt T."/>
            <person name="Kuo A."/>
            <person name="Sato A."/>
            <person name="Lyhne E.K."/>
            <person name="Kogle M.E."/>
            <person name="Wiebenga A."/>
            <person name="Kun R.S."/>
            <person name="Lubbers R.J."/>
            <person name="Makela M.R."/>
            <person name="Barry K."/>
            <person name="Chovatia M."/>
            <person name="Clum A."/>
            <person name="Daum C."/>
            <person name="Haridas S."/>
            <person name="He G."/>
            <person name="LaButti K."/>
            <person name="Lipzen A."/>
            <person name="Mondo S."/>
            <person name="Riley R."/>
            <person name="Salamov A."/>
            <person name="Simmons B.A."/>
            <person name="Magnuson J.K."/>
            <person name="Henrissat B."/>
            <person name="Mortensen U.H."/>
            <person name="Larsen T.O."/>
            <person name="Devries R.P."/>
            <person name="Grigoriev I.V."/>
            <person name="Machida M."/>
            <person name="Baker S.E."/>
            <person name="Andersen M.R."/>
        </authorList>
    </citation>
    <scope>NUCLEOTIDE SEQUENCE [LARGE SCALE GENOMIC DNA]</scope>
    <source>
        <strain evidence="3 4">CBS 151.66</strain>
    </source>
</reference>
<dbReference type="PANTHER" id="PTHR42760">
    <property type="entry name" value="SHORT-CHAIN DEHYDROGENASES/REDUCTASES FAMILY MEMBER"/>
    <property type="match status" value="1"/>
</dbReference>
<dbReference type="EMBL" id="ML732433">
    <property type="protein sequence ID" value="KAB8067908.1"/>
    <property type="molecule type" value="Genomic_DNA"/>
</dbReference>
<dbReference type="FunFam" id="3.40.50.720:FF:000084">
    <property type="entry name" value="Short-chain dehydrogenase reductase"/>
    <property type="match status" value="1"/>
</dbReference>
<accession>A0A5N5WHI5</accession>
<dbReference type="CDD" id="cd05233">
    <property type="entry name" value="SDR_c"/>
    <property type="match status" value="1"/>
</dbReference>
<dbReference type="InterPro" id="IPR002347">
    <property type="entry name" value="SDR_fam"/>
</dbReference>
<keyword evidence="4" id="KW-1185">Reference proteome</keyword>
<keyword evidence="2" id="KW-0521">NADP</keyword>
<dbReference type="PROSITE" id="PS00061">
    <property type="entry name" value="ADH_SHORT"/>
    <property type="match status" value="1"/>
</dbReference>